<dbReference type="Proteomes" id="UP000504612">
    <property type="component" value="Unplaced"/>
</dbReference>
<evidence type="ECO:0000256" key="1">
    <source>
        <dbReference type="ARBA" id="ARBA00023180"/>
    </source>
</evidence>
<protein>
    <submittedName>
        <fullName evidence="4">Transforming growth factor beta receptor type 3-like</fullName>
    </submittedName>
</protein>
<keyword evidence="1" id="KW-0325">Glycoprotein</keyword>
<gene>
    <name evidence="4" type="primary">LOC113430975</name>
</gene>
<dbReference type="Pfam" id="PF26060">
    <property type="entry name" value="TGFBR3_N"/>
    <property type="match status" value="1"/>
</dbReference>
<dbReference type="InterPro" id="IPR058899">
    <property type="entry name" value="TGFBR3/Endoglin-like_N"/>
</dbReference>
<dbReference type="RefSeq" id="XP_026549145.1">
    <property type="nucleotide sequence ID" value="XM_026693360.1"/>
</dbReference>
<dbReference type="AlphaFoldDB" id="A0A6J1W1U3"/>
<sequence length="104" mass="11330">MSTLQLNVSSGAAKGKCKAVFILNSNTSFVLSIHSDEDCHLLVHHSPHSFVIPSSNHNSTVILVPYSSEQLLRWAKETYGGISSFAELEDPQRILFQVGRGGSC</sequence>
<dbReference type="GeneID" id="113430975"/>
<dbReference type="KEGG" id="nss:113430975"/>
<evidence type="ECO:0000259" key="2">
    <source>
        <dbReference type="Pfam" id="PF26060"/>
    </source>
</evidence>
<feature type="domain" description="TGFBR3/Endoglin-like N-terminal" evidence="2">
    <location>
        <begin position="3"/>
        <end position="101"/>
    </location>
</feature>
<evidence type="ECO:0000313" key="3">
    <source>
        <dbReference type="Proteomes" id="UP000504612"/>
    </source>
</evidence>
<evidence type="ECO:0000313" key="4">
    <source>
        <dbReference type="RefSeq" id="XP_026549145.1"/>
    </source>
</evidence>
<accession>A0A6J1W1U3</accession>
<proteinExistence type="predicted"/>
<reference evidence="4" key="1">
    <citation type="submission" date="2025-08" db="UniProtKB">
        <authorList>
            <consortium name="RefSeq"/>
        </authorList>
    </citation>
    <scope>IDENTIFICATION</scope>
</reference>
<keyword evidence="3" id="KW-1185">Reference proteome</keyword>
<name>A0A6J1W1U3_9SAUR</name>
<organism evidence="3 4">
    <name type="scientific">Notechis scutatus</name>
    <name type="common">mainland tiger snake</name>
    <dbReference type="NCBI Taxonomy" id="8663"/>
    <lineage>
        <taxon>Eukaryota</taxon>
        <taxon>Metazoa</taxon>
        <taxon>Chordata</taxon>
        <taxon>Craniata</taxon>
        <taxon>Vertebrata</taxon>
        <taxon>Euteleostomi</taxon>
        <taxon>Lepidosauria</taxon>
        <taxon>Squamata</taxon>
        <taxon>Bifurcata</taxon>
        <taxon>Unidentata</taxon>
        <taxon>Episquamata</taxon>
        <taxon>Toxicofera</taxon>
        <taxon>Serpentes</taxon>
        <taxon>Colubroidea</taxon>
        <taxon>Elapidae</taxon>
        <taxon>Hydrophiinae</taxon>
        <taxon>Notechis</taxon>
    </lineage>
</organism>